<dbReference type="EMBL" id="JACBAD010001974">
    <property type="protein sequence ID" value="KAF7125628.1"/>
    <property type="molecule type" value="Genomic_DNA"/>
</dbReference>
<dbReference type="GO" id="GO:0005634">
    <property type="term" value="C:nucleus"/>
    <property type="evidence" value="ECO:0007669"/>
    <property type="project" value="TreeGrafter"/>
</dbReference>
<dbReference type="PANTHER" id="PTHR19303">
    <property type="entry name" value="TRANSPOSON"/>
    <property type="match status" value="1"/>
</dbReference>
<dbReference type="PANTHER" id="PTHR19303:SF73">
    <property type="entry name" value="PROTEIN PDC2"/>
    <property type="match status" value="1"/>
</dbReference>
<gene>
    <name evidence="3" type="ORF">CNMCM5793_001867</name>
</gene>
<name>A0A8H6PCH7_9EURO</name>
<evidence type="ECO:0000256" key="1">
    <source>
        <dbReference type="SAM" id="MobiDB-lite"/>
    </source>
</evidence>
<dbReference type="Proteomes" id="UP000630445">
    <property type="component" value="Unassembled WGS sequence"/>
</dbReference>
<protein>
    <recommendedName>
        <fullName evidence="2">DDE-1 domain-containing protein</fullName>
    </recommendedName>
</protein>
<feature type="compositionally biased region" description="Basic and acidic residues" evidence="1">
    <location>
        <begin position="10"/>
        <end position="21"/>
    </location>
</feature>
<feature type="compositionally biased region" description="Low complexity" evidence="1">
    <location>
        <begin position="52"/>
        <end position="61"/>
    </location>
</feature>
<feature type="region of interest" description="Disordered" evidence="1">
    <location>
        <begin position="1"/>
        <end position="61"/>
    </location>
</feature>
<keyword evidence="4" id="KW-1185">Reference proteome</keyword>
<sequence>MIKRRNAIPESHKAALRDQRYRNPQPNTQLQQCFQSRGGIKRPRSKHGEAQSLSEDAAGSLSADAAAEMIEIPGTKRPRSEHVEPQSVSANAAAEMVQIRKILRLFAPQDIFNCDETGLCWKMPPDQRLPTVSSRKKEKTRICALFCCNSDDSERLPIWFIGCARRPRAFTAAGINPENLGCKWRSNTKASMGGDIFKEWLLWFDQRMGGRKVALLLDNLSIHKAAYVEIGEQLQNTLVIWLPGHSTSRFQPLDQGIVRMWKAYCKREWILYVMAEFDRGFNPISTMTILQALWWAIPAWNIDVKDDIIRQCFKNALTIEDIHEIDNDEIELMDEIQQGIQKLELSNHIQEAMSIRQFLDPADEHVNDDFVDLDDNLISQLHPENRASDDDDDAWEALPQISPAEALECLYKLRLFEEQQVDADQRLIQHLMRHERVLLRKKIEKEQQSHVRMF</sequence>
<evidence type="ECO:0000313" key="3">
    <source>
        <dbReference type="EMBL" id="KAF7125628.1"/>
    </source>
</evidence>
<dbReference type="AlphaFoldDB" id="A0A8H6PCH7"/>
<dbReference type="OrthoDB" id="4479198at2759"/>
<organism evidence="3 4">
    <name type="scientific">Aspergillus hiratsukae</name>
    <dbReference type="NCBI Taxonomy" id="1194566"/>
    <lineage>
        <taxon>Eukaryota</taxon>
        <taxon>Fungi</taxon>
        <taxon>Dikarya</taxon>
        <taxon>Ascomycota</taxon>
        <taxon>Pezizomycotina</taxon>
        <taxon>Eurotiomycetes</taxon>
        <taxon>Eurotiomycetidae</taxon>
        <taxon>Eurotiales</taxon>
        <taxon>Aspergillaceae</taxon>
        <taxon>Aspergillus</taxon>
        <taxon>Aspergillus subgen. Fumigati</taxon>
    </lineage>
</organism>
<dbReference type="InterPro" id="IPR004875">
    <property type="entry name" value="DDE_SF_endonuclease_dom"/>
</dbReference>
<dbReference type="Pfam" id="PF03184">
    <property type="entry name" value="DDE_1"/>
    <property type="match status" value="1"/>
</dbReference>
<reference evidence="3" key="1">
    <citation type="submission" date="2020-06" db="EMBL/GenBank/DDBJ databases">
        <title>Draft genome sequences of strains closely related to Aspergillus parafelis and Aspergillus hiratsukae.</title>
        <authorList>
            <person name="Dos Santos R.A.C."/>
            <person name="Rivero-Menendez O."/>
            <person name="Steenwyk J.L."/>
            <person name="Mead M.E."/>
            <person name="Goldman G.H."/>
            <person name="Alastruey-Izquierdo A."/>
            <person name="Rokas A."/>
        </authorList>
    </citation>
    <scope>NUCLEOTIDE SEQUENCE</scope>
    <source>
        <strain evidence="3">CNM-CM5793</strain>
    </source>
</reference>
<feature type="compositionally biased region" description="Polar residues" evidence="1">
    <location>
        <begin position="22"/>
        <end position="35"/>
    </location>
</feature>
<comment type="caution">
    <text evidence="3">The sequence shown here is derived from an EMBL/GenBank/DDBJ whole genome shotgun (WGS) entry which is preliminary data.</text>
</comment>
<feature type="domain" description="DDE-1" evidence="2">
    <location>
        <begin position="139"/>
        <end position="313"/>
    </location>
</feature>
<evidence type="ECO:0000313" key="4">
    <source>
        <dbReference type="Proteomes" id="UP000630445"/>
    </source>
</evidence>
<accession>A0A8H6PCH7</accession>
<evidence type="ECO:0000259" key="2">
    <source>
        <dbReference type="Pfam" id="PF03184"/>
    </source>
</evidence>
<dbReference type="GO" id="GO:0003677">
    <property type="term" value="F:DNA binding"/>
    <property type="evidence" value="ECO:0007669"/>
    <property type="project" value="TreeGrafter"/>
</dbReference>
<proteinExistence type="predicted"/>
<dbReference type="InterPro" id="IPR050863">
    <property type="entry name" value="CenT-Element_Derived"/>
</dbReference>